<dbReference type="Gene3D" id="1.10.10.1100">
    <property type="entry name" value="BFD-like [2Fe-2S]-binding domain"/>
    <property type="match status" value="1"/>
</dbReference>
<dbReference type="AlphaFoldDB" id="A0AA43Q6X9"/>
<dbReference type="NCBIfam" id="NF047645">
    <property type="entry name" value="CopZ_Nterm_CC"/>
    <property type="match status" value="1"/>
</dbReference>
<keyword evidence="3" id="KW-1185">Reference proteome</keyword>
<dbReference type="Gene3D" id="2.20.25.270">
    <property type="match status" value="1"/>
</dbReference>
<protein>
    <recommendedName>
        <fullName evidence="1">CopZ zinc binding domain-containing protein</fullName>
    </recommendedName>
</protein>
<organism evidence="2 3">
    <name type="scientific">Candidatus Methylobacter titanis</name>
    <dbReference type="NCBI Taxonomy" id="3053457"/>
    <lineage>
        <taxon>Bacteria</taxon>
        <taxon>Pseudomonadati</taxon>
        <taxon>Pseudomonadota</taxon>
        <taxon>Gammaproteobacteria</taxon>
        <taxon>Methylococcales</taxon>
        <taxon>Methylococcaceae</taxon>
        <taxon>Methylobacter</taxon>
    </lineage>
</organism>
<sequence length="145" mass="16340">MSNCCSNNSSQSTSQNCSQCGQFCKRVEMRTIYHQVRFPDNQAIAPGIYYFCAAKECTTGYFSITGSIIPKQNLTVHKDIMDDRLCYCFDIDAAQYRSALIDNTADGIKSFIIQKTKSGDCACDIRNPCGQCCLAKFNQLEKEYR</sequence>
<reference evidence="2" key="1">
    <citation type="submission" date="2023-01" db="EMBL/GenBank/DDBJ databases">
        <title>Biogeochemical cycle of methane in antarctic sediments.</title>
        <authorList>
            <person name="Roldan D.M."/>
            <person name="Menes R.J."/>
        </authorList>
    </citation>
    <scope>NUCLEOTIDE SEQUENCE [LARGE SCALE GENOMIC DNA]</scope>
    <source>
        <strain evidence="2">K-2018 MAG008</strain>
    </source>
</reference>
<name>A0AA43Q6X9_9GAMM</name>
<dbReference type="Pfam" id="PF18423">
    <property type="entry name" value="zf_CopZ"/>
    <property type="match status" value="1"/>
</dbReference>
<gene>
    <name evidence="2" type="ORF">PSU93_12040</name>
</gene>
<evidence type="ECO:0000259" key="1">
    <source>
        <dbReference type="Pfam" id="PF18423"/>
    </source>
</evidence>
<evidence type="ECO:0000313" key="2">
    <source>
        <dbReference type="EMBL" id="MDI1231870.1"/>
    </source>
</evidence>
<proteinExistence type="predicted"/>
<evidence type="ECO:0000313" key="3">
    <source>
        <dbReference type="Proteomes" id="UP001160519"/>
    </source>
</evidence>
<dbReference type="InterPro" id="IPR041854">
    <property type="entry name" value="BFD-like_2Fe2S-bd_dom_sf"/>
</dbReference>
<feature type="domain" description="CopZ zinc binding" evidence="1">
    <location>
        <begin position="15"/>
        <end position="74"/>
    </location>
</feature>
<accession>A0AA43Q6X9</accession>
<dbReference type="EMBL" id="JAQSDF010000046">
    <property type="protein sequence ID" value="MDI1231870.1"/>
    <property type="molecule type" value="Genomic_DNA"/>
</dbReference>
<dbReference type="Proteomes" id="UP001160519">
    <property type="component" value="Unassembled WGS sequence"/>
</dbReference>
<dbReference type="CDD" id="cd10141">
    <property type="entry name" value="CopZ-like_Fer2_BFD-like"/>
    <property type="match status" value="1"/>
</dbReference>
<dbReference type="InterPro" id="IPR040890">
    <property type="entry name" value="Znf_CopZ"/>
</dbReference>
<comment type="caution">
    <text evidence="2">The sequence shown here is derived from an EMBL/GenBank/DDBJ whole genome shotgun (WGS) entry which is preliminary data.</text>
</comment>